<dbReference type="GO" id="GO:0017056">
    <property type="term" value="F:structural constituent of nuclear pore"/>
    <property type="evidence" value="ECO:0007669"/>
    <property type="project" value="TreeGrafter"/>
</dbReference>
<evidence type="ECO:0000259" key="2">
    <source>
        <dbReference type="Pfam" id="PF23354"/>
    </source>
</evidence>
<protein>
    <recommendedName>
        <fullName evidence="2">NUP160 middle TPR domain-containing protein</fullName>
    </recommendedName>
</protein>
<evidence type="ECO:0000313" key="3">
    <source>
        <dbReference type="EMBL" id="KAK4535318.1"/>
    </source>
</evidence>
<accession>A0AAV9ISS9</accession>
<evidence type="ECO:0000256" key="1">
    <source>
        <dbReference type="SAM" id="MobiDB-lite"/>
    </source>
</evidence>
<organism evidence="3 4">
    <name type="scientific">Cyanidium caldarium</name>
    <name type="common">Red alga</name>
    <dbReference type="NCBI Taxonomy" id="2771"/>
    <lineage>
        <taxon>Eukaryota</taxon>
        <taxon>Rhodophyta</taxon>
        <taxon>Bangiophyceae</taxon>
        <taxon>Cyanidiales</taxon>
        <taxon>Cyanidiaceae</taxon>
        <taxon>Cyanidium</taxon>
    </lineage>
</organism>
<comment type="caution">
    <text evidence="3">The sequence shown here is derived from an EMBL/GenBank/DDBJ whole genome shotgun (WGS) entry which is preliminary data.</text>
</comment>
<sequence length="1420" mass="154981">MEGMEDWSALEDLRETVLFRWDEVGKFEVWELESAGVDRGGSGPGPVQRVRDALLVTRECVRERDKLDSSLHGGVTSVGGDASGDVEVIMWRTVFYTRARSSEPSKTSATPQPCVEVVRKRFVDAVVPAPVEVASEWVWQVLSRRPRCAQVEIGWRLLLPAPLALPVQFSASKRALYVVLVGGLVFRWERSVSEGAMAVAGMAGSAGGPPIRQHLPGTPQMDMDIGPEASFGNMQWAHLHDEAACAVSVGEHGLVVGMADGSLSRVHFTSASMQSSPHARMPPVTQVWRAPLRASPEPPRRTRSRWRAALNATAEGRESAQRRSPAIAAVTASPGRPDRIVSLTFGGEWTVWDADAGTVLACSETVFMPLHQGRQHFVVPLPPPVTGTSTPGELLWITIAFVNEEPKPPVMRITLSATDSSDMASAETGIRPITSTVLHQNACPLDPVHDVALTPDGRYLFIAWSGGRVSYASTTALRDLVTQPTSTGETNPLCAVHAQTLREADESNEAWSTQAVLDAETPNAVERLLVPGRFSRRTVWLASAADLRAERREDSHGDIDDSVYGVPMTEWDEWQAVEESLRRLAEREPERAHRWLSRARALYRDDGASLLAVGIEASTGWPLLLHNWGAALLRPCDAFESVVLSRGAVVPATLAPLQPDWLADLFSPGTEEDGASLPSWPASITQRLWERLRQPIGTVDDVRSRPTGNRGVWLTMAAHALPQVAVARYLIARLAGRRVRDEHQRTEWHACAIQYRDLARMACTPVDGCPRITLAEYVLCADASTEALAAVISAFAERFRAAVPEPPGDGFAWMAFLSRLFTEPPPQAVLAAVLLALAGDGRRALPLLNPEQMPVTLLHLQGLVHLQFAAAASEALACWEAAARLLDAADAAVSADDHRAVHLLTGNVAAADALEYREWTVRRLDDERAGPETLRAAQLAIHAIEQRQQLGQDAPGNTDERLVRLRTLAFTRALEAGDMTEALAQLVADSDADARRARDSLYVLVCRALDTGRLDWLLQQPLPPLLRFRVVEVLARMATAAEVSTCRRAYERAYAAALRTGDAWTAARLAAEWAVRARGQVEARRRLRSGVWDELVALQADRYRALHLAVFALHQSGERWVSVPLAPIGAITALELERQLLLVRCQLRLLHGCDGRDVRPPRPVADFDGHYFDTGEAAVRATARKLVDMADDDSYGQPAMLTAVSLLQCWYGAGRGGQARPTAATDDVLRHELQRLARHMTESVMMQVAASGAEHLVRLLRRALRRASRTAAAGVHLAALEAWLALWQPSSAAVTPRASPQPLPQPRDRTTLTPPPPPQWLMEAAAWHEHRLAAVLDRLLRHGRVADAARLATCCLQQATAAAVDASSTQPIYVPVGQVQSILQIVRRSGSAADPCTELQQAWHVFVKAAATSTPAVSTT</sequence>
<feature type="region of interest" description="Disordered" evidence="1">
    <location>
        <begin position="1294"/>
        <end position="1317"/>
    </location>
</feature>
<evidence type="ECO:0000313" key="4">
    <source>
        <dbReference type="Proteomes" id="UP001301350"/>
    </source>
</evidence>
<dbReference type="InterPro" id="IPR056535">
    <property type="entry name" value="TPR_NUP160_M"/>
</dbReference>
<proteinExistence type="predicted"/>
<dbReference type="GO" id="GO:0005643">
    <property type="term" value="C:nuclear pore"/>
    <property type="evidence" value="ECO:0007669"/>
    <property type="project" value="TreeGrafter"/>
</dbReference>
<dbReference type="Pfam" id="PF23354">
    <property type="entry name" value="TPR_NUP160_120_M"/>
    <property type="match status" value="1"/>
</dbReference>
<feature type="domain" description="NUP160 middle TPR" evidence="2">
    <location>
        <begin position="913"/>
        <end position="1096"/>
    </location>
</feature>
<gene>
    <name evidence="3" type="ORF">CDCA_CDCA04G1343</name>
</gene>
<dbReference type="PANTHER" id="PTHR21286">
    <property type="entry name" value="NUCLEAR PORE COMPLEX PROTEIN NUP160"/>
    <property type="match status" value="1"/>
</dbReference>
<dbReference type="InterPro" id="IPR011047">
    <property type="entry name" value="Quinoprotein_ADH-like_sf"/>
</dbReference>
<dbReference type="PANTHER" id="PTHR21286:SF0">
    <property type="entry name" value="NUCLEAR PORE COMPLEX PROTEIN NUP160"/>
    <property type="match status" value="1"/>
</dbReference>
<dbReference type="InterPro" id="IPR021717">
    <property type="entry name" value="Nucleoporin_Nup160"/>
</dbReference>
<dbReference type="EMBL" id="JANCYW010000004">
    <property type="protein sequence ID" value="KAK4535318.1"/>
    <property type="molecule type" value="Genomic_DNA"/>
</dbReference>
<keyword evidence="4" id="KW-1185">Reference proteome</keyword>
<name>A0AAV9ISS9_CYACA</name>
<dbReference type="SUPFAM" id="SSF50998">
    <property type="entry name" value="Quinoprotein alcohol dehydrogenase-like"/>
    <property type="match status" value="1"/>
</dbReference>
<reference evidence="3 4" key="1">
    <citation type="submission" date="2022-07" db="EMBL/GenBank/DDBJ databases">
        <title>Genome-wide signatures of adaptation to extreme environments.</title>
        <authorList>
            <person name="Cho C.H."/>
            <person name="Yoon H.S."/>
        </authorList>
    </citation>
    <scope>NUCLEOTIDE SEQUENCE [LARGE SCALE GENOMIC DNA]</scope>
    <source>
        <strain evidence="3 4">DBV 063 E5</strain>
    </source>
</reference>
<dbReference type="Proteomes" id="UP001301350">
    <property type="component" value="Unassembled WGS sequence"/>
</dbReference>